<sequence>MAASFTTAERIITGHGCIEQLGDAAAGLGSRALLVTGRQALRQAGTTDRLVEL</sequence>
<dbReference type="SUPFAM" id="SSF56796">
    <property type="entry name" value="Dehydroquinate synthase-like"/>
    <property type="match status" value="1"/>
</dbReference>
<evidence type="ECO:0000313" key="1">
    <source>
        <dbReference type="EMBL" id="GAH74827.1"/>
    </source>
</evidence>
<gene>
    <name evidence="1" type="ORF">S03H2_49775</name>
</gene>
<dbReference type="AlphaFoldDB" id="X1HZD7"/>
<comment type="caution">
    <text evidence="1">The sequence shown here is derived from an EMBL/GenBank/DDBJ whole genome shotgun (WGS) entry which is preliminary data.</text>
</comment>
<dbReference type="EMBL" id="BARU01031476">
    <property type="protein sequence ID" value="GAH74827.1"/>
    <property type="molecule type" value="Genomic_DNA"/>
</dbReference>
<name>X1HZD7_9ZZZZ</name>
<feature type="non-terminal residue" evidence="1">
    <location>
        <position position="53"/>
    </location>
</feature>
<proteinExistence type="predicted"/>
<accession>X1HZD7</accession>
<dbReference type="Gene3D" id="3.40.50.1970">
    <property type="match status" value="1"/>
</dbReference>
<organism evidence="1">
    <name type="scientific">marine sediment metagenome</name>
    <dbReference type="NCBI Taxonomy" id="412755"/>
    <lineage>
        <taxon>unclassified sequences</taxon>
        <taxon>metagenomes</taxon>
        <taxon>ecological metagenomes</taxon>
    </lineage>
</organism>
<protein>
    <submittedName>
        <fullName evidence="1">Uncharacterized protein</fullName>
    </submittedName>
</protein>
<reference evidence="1" key="1">
    <citation type="journal article" date="2014" name="Front. Microbiol.">
        <title>High frequency of phylogenetically diverse reductive dehalogenase-homologous genes in deep subseafloor sedimentary metagenomes.</title>
        <authorList>
            <person name="Kawai M."/>
            <person name="Futagami T."/>
            <person name="Toyoda A."/>
            <person name="Takaki Y."/>
            <person name="Nishi S."/>
            <person name="Hori S."/>
            <person name="Arai W."/>
            <person name="Tsubouchi T."/>
            <person name="Morono Y."/>
            <person name="Uchiyama I."/>
            <person name="Ito T."/>
            <person name="Fujiyama A."/>
            <person name="Inagaki F."/>
            <person name="Takami H."/>
        </authorList>
    </citation>
    <scope>NUCLEOTIDE SEQUENCE</scope>
    <source>
        <strain evidence="1">Expedition CK06-06</strain>
    </source>
</reference>